<dbReference type="Proteomes" id="UP000676565">
    <property type="component" value="Unassembled WGS sequence"/>
</dbReference>
<gene>
    <name evidence="1" type="ORF">J8F10_06630</name>
</gene>
<organism evidence="1 2">
    <name type="scientific">Gemmata palustris</name>
    <dbReference type="NCBI Taxonomy" id="2822762"/>
    <lineage>
        <taxon>Bacteria</taxon>
        <taxon>Pseudomonadati</taxon>
        <taxon>Planctomycetota</taxon>
        <taxon>Planctomycetia</taxon>
        <taxon>Gemmatales</taxon>
        <taxon>Gemmataceae</taxon>
        <taxon>Gemmata</taxon>
    </lineage>
</organism>
<name>A0ABS5BMN5_9BACT</name>
<proteinExistence type="predicted"/>
<sequence length="83" mass="9171">MALEKELETFDRELPGLLINPANVGRYVLIGGSPVTVAGVYKTEEDALAAGYEMFGLAAAFLAKRISPHEEPKYFSRNIRCPR</sequence>
<accession>A0ABS5BMN5</accession>
<evidence type="ECO:0000313" key="1">
    <source>
        <dbReference type="EMBL" id="MBP3954956.1"/>
    </source>
</evidence>
<dbReference type="RefSeq" id="WP_210653062.1">
    <property type="nucleotide sequence ID" value="NZ_JAGKQQ010000001.1"/>
</dbReference>
<protein>
    <submittedName>
        <fullName evidence="1">Uncharacterized protein</fullName>
    </submittedName>
</protein>
<reference evidence="1 2" key="1">
    <citation type="submission" date="2021-04" db="EMBL/GenBank/DDBJ databases">
        <authorList>
            <person name="Ivanova A."/>
        </authorList>
    </citation>
    <scope>NUCLEOTIDE SEQUENCE [LARGE SCALE GENOMIC DNA]</scope>
    <source>
        <strain evidence="1 2">G18</strain>
    </source>
</reference>
<keyword evidence="2" id="KW-1185">Reference proteome</keyword>
<evidence type="ECO:0000313" key="2">
    <source>
        <dbReference type="Proteomes" id="UP000676565"/>
    </source>
</evidence>
<comment type="caution">
    <text evidence="1">The sequence shown here is derived from an EMBL/GenBank/DDBJ whole genome shotgun (WGS) entry which is preliminary data.</text>
</comment>
<dbReference type="EMBL" id="JAGKQQ010000001">
    <property type="protein sequence ID" value="MBP3954956.1"/>
    <property type="molecule type" value="Genomic_DNA"/>
</dbReference>